<feature type="compositionally biased region" description="Gly residues" evidence="1">
    <location>
        <begin position="470"/>
        <end position="482"/>
    </location>
</feature>
<reference evidence="3" key="2">
    <citation type="submission" date="2015-01" db="EMBL/GenBank/DDBJ databases">
        <title>Evolutionary Origins and Diversification of the Mycorrhizal Mutualists.</title>
        <authorList>
            <consortium name="DOE Joint Genome Institute"/>
            <consortium name="Mycorrhizal Genomics Consortium"/>
            <person name="Kohler A."/>
            <person name="Kuo A."/>
            <person name="Nagy L.G."/>
            <person name="Floudas D."/>
            <person name="Copeland A."/>
            <person name="Barry K.W."/>
            <person name="Cichocki N."/>
            <person name="Veneault-Fourrey C."/>
            <person name="LaButti K."/>
            <person name="Lindquist E.A."/>
            <person name="Lipzen A."/>
            <person name="Lundell T."/>
            <person name="Morin E."/>
            <person name="Murat C."/>
            <person name="Riley R."/>
            <person name="Ohm R."/>
            <person name="Sun H."/>
            <person name="Tunlid A."/>
            <person name="Henrissat B."/>
            <person name="Grigoriev I.V."/>
            <person name="Hibbett D.S."/>
            <person name="Martin F."/>
        </authorList>
    </citation>
    <scope>NUCLEOTIDE SEQUENCE [LARGE SCALE GENOMIC DNA]</scope>
    <source>
        <strain evidence="3">MUT 4182</strain>
    </source>
</reference>
<dbReference type="OrthoDB" id="3258333at2759"/>
<dbReference type="HOGENOM" id="CLU_559215_0_0_1"/>
<evidence type="ECO:0000313" key="3">
    <source>
        <dbReference type="Proteomes" id="UP000054248"/>
    </source>
</evidence>
<evidence type="ECO:0000256" key="1">
    <source>
        <dbReference type="SAM" id="MobiDB-lite"/>
    </source>
</evidence>
<proteinExistence type="predicted"/>
<feature type="compositionally biased region" description="Basic and acidic residues" evidence="1">
    <location>
        <begin position="438"/>
        <end position="455"/>
    </location>
</feature>
<organism evidence="2 3">
    <name type="scientific">Tulasnella calospora MUT 4182</name>
    <dbReference type="NCBI Taxonomy" id="1051891"/>
    <lineage>
        <taxon>Eukaryota</taxon>
        <taxon>Fungi</taxon>
        <taxon>Dikarya</taxon>
        <taxon>Basidiomycota</taxon>
        <taxon>Agaricomycotina</taxon>
        <taxon>Agaricomycetes</taxon>
        <taxon>Cantharellales</taxon>
        <taxon>Tulasnellaceae</taxon>
        <taxon>Tulasnella</taxon>
    </lineage>
</organism>
<feature type="compositionally biased region" description="Acidic residues" evidence="1">
    <location>
        <begin position="456"/>
        <end position="469"/>
    </location>
</feature>
<feature type="region of interest" description="Disordered" evidence="1">
    <location>
        <begin position="436"/>
        <end position="482"/>
    </location>
</feature>
<dbReference type="Proteomes" id="UP000054248">
    <property type="component" value="Unassembled WGS sequence"/>
</dbReference>
<name>A0A0C3QEH2_9AGAM</name>
<evidence type="ECO:0000313" key="2">
    <source>
        <dbReference type="EMBL" id="KIO24281.1"/>
    </source>
</evidence>
<keyword evidence="3" id="KW-1185">Reference proteome</keyword>
<dbReference type="Gene3D" id="3.80.10.10">
    <property type="entry name" value="Ribonuclease Inhibitor"/>
    <property type="match status" value="1"/>
</dbReference>
<evidence type="ECO:0008006" key="4">
    <source>
        <dbReference type="Google" id="ProtNLM"/>
    </source>
</evidence>
<protein>
    <recommendedName>
        <fullName evidence="4">F-box domain-containing protein</fullName>
    </recommendedName>
</protein>
<dbReference type="EMBL" id="KN823064">
    <property type="protein sequence ID" value="KIO24281.1"/>
    <property type="molecule type" value="Genomic_DNA"/>
</dbReference>
<dbReference type="AlphaFoldDB" id="A0A0C3QEH2"/>
<dbReference type="InterPro" id="IPR032675">
    <property type="entry name" value="LRR_dom_sf"/>
</dbReference>
<sequence length="558" mass="61783">MTLPTSVVETPRQKALRIFRASTRASTPANPLNKLPTELLVLIARFYFSSSDCDDDNYFPVVVLPLTHVNRRLRQIIVGVSDLWASFGISDAEGSFRLARLCIERSNLHPFKIRLCIFMLENDNDKDLRDRFYDVLNPVASRIRVLNVYMTEQRELNIGKSVLARLKMPTLEELGLHYDGICNIGPIPGIEGGGNLQALTLKGLFPTDSALSNLKSLTLVSVAYWTWSPSLISTFVMGSPSLESLTLEGADTSSEVGNPGKPFVISCPSLLSLAMTFDISSDFTSTFLLGVHAPNLRAVHVTTPSSPGYGRSSRSQVDWMRVIARIEEGSAKGTLMFEKVRSLTVDLGVCDGGPQRNRGFFRFLRVVFPWITSLELHQTHIEVLSLCAEEKKLLQGSWGLLTKLTINGDLSYFTLGYLLAFIHVRNGKGLNYWEEDEEKGREDAGHEEHDHHTESGSDEAEEDQEEETEGGSGGDGGYGGAQIEGRHEANEAIRAWVDEDQGDVAFMPIETVVIRSRRTSETVMNTDVSRLREKVKSVQVLQSIGLAPGDLGTGNRLF</sequence>
<gene>
    <name evidence="2" type="ORF">M407DRAFT_26296</name>
</gene>
<reference evidence="2 3" key="1">
    <citation type="submission" date="2014-04" db="EMBL/GenBank/DDBJ databases">
        <authorList>
            <consortium name="DOE Joint Genome Institute"/>
            <person name="Kuo A."/>
            <person name="Girlanda M."/>
            <person name="Perotto S."/>
            <person name="Kohler A."/>
            <person name="Nagy L.G."/>
            <person name="Floudas D."/>
            <person name="Copeland A."/>
            <person name="Barry K.W."/>
            <person name="Cichocki N."/>
            <person name="Veneault-Fourrey C."/>
            <person name="LaButti K."/>
            <person name="Lindquist E.A."/>
            <person name="Lipzen A."/>
            <person name="Lundell T."/>
            <person name="Morin E."/>
            <person name="Murat C."/>
            <person name="Sun H."/>
            <person name="Tunlid A."/>
            <person name="Henrissat B."/>
            <person name="Grigoriev I.V."/>
            <person name="Hibbett D.S."/>
            <person name="Martin F."/>
            <person name="Nordberg H.P."/>
            <person name="Cantor M.N."/>
            <person name="Hua S.X."/>
        </authorList>
    </citation>
    <scope>NUCLEOTIDE SEQUENCE [LARGE SCALE GENOMIC DNA]</scope>
    <source>
        <strain evidence="2 3">MUT 4182</strain>
    </source>
</reference>
<accession>A0A0C3QEH2</accession>
<dbReference type="SUPFAM" id="SSF52047">
    <property type="entry name" value="RNI-like"/>
    <property type="match status" value="1"/>
</dbReference>